<dbReference type="InterPro" id="IPR011990">
    <property type="entry name" value="TPR-like_helical_dom_sf"/>
</dbReference>
<feature type="active site" description="Proton donor" evidence="8">
    <location>
        <position position="208"/>
    </location>
</feature>
<evidence type="ECO:0000256" key="7">
    <source>
        <dbReference type="ARBA" id="ARBA00023049"/>
    </source>
</evidence>
<evidence type="ECO:0000313" key="11">
    <source>
        <dbReference type="Proteomes" id="UP000006322"/>
    </source>
</evidence>
<protein>
    <recommendedName>
        <fullName evidence="8">Putative beta-barrel assembly-enhancing protease</fullName>
        <ecNumber evidence="8">3.4.-.-</ecNumber>
    </recommendedName>
</protein>
<comment type="function">
    <text evidence="8">Functions as both a chaperone and a metalloprotease. Maintains the integrity of the outer membrane by promoting either the assembly or the elimination of outer membrane proteins, depending on their folding state.</text>
</comment>
<keyword evidence="1 8" id="KW-0645">Protease</keyword>
<evidence type="ECO:0000256" key="5">
    <source>
        <dbReference type="ARBA" id="ARBA00022801"/>
    </source>
</evidence>
<organism evidence="10 11">
    <name type="scientific">Paraglaciecola polaris LMG 21857</name>
    <dbReference type="NCBI Taxonomy" id="1129793"/>
    <lineage>
        <taxon>Bacteria</taxon>
        <taxon>Pseudomonadati</taxon>
        <taxon>Pseudomonadota</taxon>
        <taxon>Gammaproteobacteria</taxon>
        <taxon>Alteromonadales</taxon>
        <taxon>Alteromonadaceae</taxon>
        <taxon>Paraglaciecola</taxon>
    </lineage>
</organism>
<dbReference type="GO" id="GO:0008270">
    <property type="term" value="F:zinc ion binding"/>
    <property type="evidence" value="ECO:0007669"/>
    <property type="project" value="UniProtKB-UniRule"/>
</dbReference>
<feature type="binding site" evidence="8">
    <location>
        <position position="139"/>
    </location>
    <ligand>
        <name>Zn(2+)</name>
        <dbReference type="ChEBI" id="CHEBI:29105"/>
        <note>catalytic</note>
    </ligand>
</feature>
<dbReference type="InterPro" id="IPR001915">
    <property type="entry name" value="Peptidase_M48"/>
</dbReference>
<dbReference type="GO" id="GO:0051603">
    <property type="term" value="P:proteolysis involved in protein catabolic process"/>
    <property type="evidence" value="ECO:0007669"/>
    <property type="project" value="TreeGrafter"/>
</dbReference>
<evidence type="ECO:0000256" key="8">
    <source>
        <dbReference type="HAMAP-Rule" id="MF_00997"/>
    </source>
</evidence>
<sequence precursor="true">MIKTTQVCRKALIALGVSLAVFASASIDAANQKNDLPEIGVVASGAISLDKEMQIGDVLMRQLRGQAPIINDPLLDEYIQDLGNRLVAQADNVKFPFEFFLLNNPAINAFAFFGGHVGVHTGLIYNAKNESELASVLAHEVSHVTQRHIARSIEARQKSSPLQLASALGGILLALASPEAGIAAISAGSAASAQASINYTRQNEKEADSIGIRILAQSGFDPNAAGEFFGTLVEKYRLTSRPPAFLLTHPLPESRVADARTRAASYQRNQVPESLSFHLAKSRILARYYATPEYNINYFETSLERGSYAFKAASEYGLALAYLANEENQKAQKLIDNLLVNDPRNLFYLDTYTDIALATGRTEDAIEKLTAQATLTPRNRVITLNLANALVKNKQYDLAVRILKDYLLIAPDNMLAHQILTDAYTESKNKLEMHQTKAEVYALAASYPRAIDELHHAYNYAGAQNIEKQRIRARIEQFREYQTRLESL</sequence>
<gene>
    <name evidence="10" type="primary">yfgC</name>
    <name evidence="10" type="ORF">GPLA_2895</name>
</gene>
<dbReference type="InterPro" id="IPR051156">
    <property type="entry name" value="Mito/Outer_Membr_Metalloprot"/>
</dbReference>
<dbReference type="EMBL" id="BAER01000074">
    <property type="protein sequence ID" value="GAC33789.1"/>
    <property type="molecule type" value="Genomic_DNA"/>
</dbReference>
<comment type="cofactor">
    <cofactor evidence="8">
        <name>Zn(2+)</name>
        <dbReference type="ChEBI" id="CHEBI:29105"/>
    </cofactor>
    <text evidence="8">Binds 1 zinc ion per subunit.</text>
</comment>
<dbReference type="SUPFAM" id="SSF48452">
    <property type="entry name" value="TPR-like"/>
    <property type="match status" value="1"/>
</dbReference>
<dbReference type="OrthoDB" id="9810445at2"/>
<keyword evidence="3 8" id="KW-0732">Signal</keyword>
<dbReference type="RefSeq" id="WP_007105556.1">
    <property type="nucleotide sequence ID" value="NZ_BAER01000074.1"/>
</dbReference>
<feature type="binding site" evidence="8">
    <location>
        <position position="204"/>
    </location>
    <ligand>
        <name>Zn(2+)</name>
        <dbReference type="ChEBI" id="CHEBI:29105"/>
        <note>catalytic</note>
    </ligand>
</feature>
<accession>K6YM93</accession>
<feature type="active site" evidence="8">
    <location>
        <position position="140"/>
    </location>
</feature>
<keyword evidence="6 8" id="KW-0862">Zinc</keyword>
<comment type="caution">
    <text evidence="10">The sequence shown here is derived from an EMBL/GenBank/DDBJ whole genome shotgun (WGS) entry which is preliminary data.</text>
</comment>
<evidence type="ECO:0000256" key="2">
    <source>
        <dbReference type="ARBA" id="ARBA00022723"/>
    </source>
</evidence>
<evidence type="ECO:0000313" key="10">
    <source>
        <dbReference type="EMBL" id="GAC33789.1"/>
    </source>
</evidence>
<feature type="chain" id="PRO_5009016186" description="Putative beta-barrel assembly-enhancing protease" evidence="8">
    <location>
        <begin position="30"/>
        <end position="488"/>
    </location>
</feature>
<feature type="domain" description="Peptidase M48" evidence="9">
    <location>
        <begin position="74"/>
        <end position="262"/>
    </location>
</feature>
<evidence type="ECO:0000256" key="1">
    <source>
        <dbReference type="ARBA" id="ARBA00022670"/>
    </source>
</evidence>
<keyword evidence="4 8" id="KW-0574">Periplasm</keyword>
<keyword evidence="2 8" id="KW-0479">Metal-binding</keyword>
<dbReference type="GO" id="GO:0016020">
    <property type="term" value="C:membrane"/>
    <property type="evidence" value="ECO:0007669"/>
    <property type="project" value="InterPro"/>
</dbReference>
<proteinExistence type="inferred from homology"/>
<dbReference type="AlphaFoldDB" id="K6YM93"/>
<evidence type="ECO:0000256" key="6">
    <source>
        <dbReference type="ARBA" id="ARBA00022833"/>
    </source>
</evidence>
<dbReference type="Gene3D" id="3.30.2010.10">
    <property type="entry name" value="Metalloproteases ('zincins'), catalytic domain"/>
    <property type="match status" value="1"/>
</dbReference>
<comment type="subcellular location">
    <subcellularLocation>
        <location evidence="8">Periplasm</location>
    </subcellularLocation>
</comment>
<name>K6YM93_9ALTE</name>
<keyword evidence="7 8" id="KW-0482">Metalloprotease</keyword>
<feature type="signal peptide" evidence="8">
    <location>
        <begin position="1"/>
        <end position="29"/>
    </location>
</feature>
<dbReference type="Pfam" id="PF01435">
    <property type="entry name" value="Peptidase_M48"/>
    <property type="match status" value="1"/>
</dbReference>
<dbReference type="PANTHER" id="PTHR22726">
    <property type="entry name" value="METALLOENDOPEPTIDASE OMA1"/>
    <property type="match status" value="1"/>
</dbReference>
<keyword evidence="5 8" id="KW-0378">Hydrolase</keyword>
<dbReference type="HAMAP" id="MF_00997">
    <property type="entry name" value="Protease_BepA"/>
    <property type="match status" value="1"/>
</dbReference>
<feature type="binding site" evidence="8">
    <location>
        <position position="143"/>
    </location>
    <ligand>
        <name>Zn(2+)</name>
        <dbReference type="ChEBI" id="CHEBI:29105"/>
        <note>catalytic</note>
    </ligand>
</feature>
<dbReference type="CDD" id="cd07333">
    <property type="entry name" value="M48C_bepA_like"/>
    <property type="match status" value="1"/>
</dbReference>
<comment type="similarity">
    <text evidence="8">Belongs to the peptidase M48 family. BepA subfamily.</text>
</comment>
<dbReference type="Proteomes" id="UP000006322">
    <property type="component" value="Unassembled WGS sequence"/>
</dbReference>
<keyword evidence="11" id="KW-1185">Reference proteome</keyword>
<evidence type="ECO:0000256" key="3">
    <source>
        <dbReference type="ARBA" id="ARBA00022729"/>
    </source>
</evidence>
<dbReference type="STRING" id="1129793.GPLA_2895"/>
<evidence type="ECO:0000259" key="9">
    <source>
        <dbReference type="Pfam" id="PF01435"/>
    </source>
</evidence>
<dbReference type="Gene3D" id="1.25.40.10">
    <property type="entry name" value="Tetratricopeptide repeat domain"/>
    <property type="match status" value="1"/>
</dbReference>
<dbReference type="GO" id="GO:0042597">
    <property type="term" value="C:periplasmic space"/>
    <property type="evidence" value="ECO:0007669"/>
    <property type="project" value="UniProtKB-SubCell"/>
</dbReference>
<dbReference type="InterPro" id="IPR030873">
    <property type="entry name" value="Protease_BepA"/>
</dbReference>
<reference evidence="11" key="1">
    <citation type="journal article" date="2014" name="Environ. Microbiol.">
        <title>Comparative genomics of the marine bacterial genus Glaciecola reveals the high degree of genomic diversity and genomic characteristic for cold adaptation.</title>
        <authorList>
            <person name="Qin Q.L."/>
            <person name="Xie B.B."/>
            <person name="Yu Y."/>
            <person name="Shu Y.L."/>
            <person name="Rong J.C."/>
            <person name="Zhang Y.J."/>
            <person name="Zhao D.L."/>
            <person name="Chen X.L."/>
            <person name="Zhang X.Y."/>
            <person name="Chen B."/>
            <person name="Zhou B.C."/>
            <person name="Zhang Y.Z."/>
        </authorList>
    </citation>
    <scope>NUCLEOTIDE SEQUENCE [LARGE SCALE GENOMIC DNA]</scope>
    <source>
        <strain evidence="11">LMG 21857</strain>
    </source>
</reference>
<dbReference type="PANTHER" id="PTHR22726:SF1">
    <property type="entry name" value="METALLOENDOPEPTIDASE OMA1, MITOCHONDRIAL"/>
    <property type="match status" value="1"/>
</dbReference>
<dbReference type="EC" id="3.4.-.-" evidence="8"/>
<evidence type="ECO:0000256" key="4">
    <source>
        <dbReference type="ARBA" id="ARBA00022764"/>
    </source>
</evidence>
<dbReference type="GO" id="GO:0004222">
    <property type="term" value="F:metalloendopeptidase activity"/>
    <property type="evidence" value="ECO:0007669"/>
    <property type="project" value="InterPro"/>
</dbReference>
<dbReference type="Pfam" id="PF14559">
    <property type="entry name" value="TPR_19"/>
    <property type="match status" value="1"/>
</dbReference>